<evidence type="ECO:0000256" key="3">
    <source>
        <dbReference type="ARBA" id="ARBA00022475"/>
    </source>
</evidence>
<dbReference type="Gene3D" id="3.40.50.300">
    <property type="entry name" value="P-loop containing nucleotide triphosphate hydrolases"/>
    <property type="match status" value="1"/>
</dbReference>
<evidence type="ECO:0000256" key="7">
    <source>
        <dbReference type="ARBA" id="ARBA00023136"/>
    </source>
</evidence>
<reference evidence="10" key="1">
    <citation type="submission" date="2020-07" db="EMBL/GenBank/DDBJ databases">
        <title>Koleobacter methoxysyntrophicus gen. nov., sp. nov., a novel anaerobic bacterium isolated from deep subsurface oil field and proposal of Koleobacterales ord. nov. in the phylum Firmicutes.</title>
        <authorList>
            <person name="Sakamoto S."/>
            <person name="Tamaki H."/>
        </authorList>
    </citation>
    <scope>NUCLEOTIDE SEQUENCE</scope>
    <source>
        <strain evidence="10">NRmbB1</strain>
    </source>
</reference>
<sequence length="275" mass="30591">MPGTPFETVALKDINLTVEEGEFLGLIGHTGSGKSTLVQHINGLLKPTTGRVIVKGLDLTQKETNMRKVREKVGLIFQYPEHQLFEETVFKDVAFGPKNLGLSEEEINRRVKEALLTVGIDYDSVKDRSPFELSGGQMRRVAIAGVLAMHPEILILDEPTAGLDPKGRAEILGQIQNLRKKYRLTIILVSHSMEDIARLTDRIAVMHKGSVIFTGSPREIFVKADTLQRIGLGIPQITELMIKLKEKGQKVRPDVLTLDEAEKEIINILRGNKNA</sequence>
<dbReference type="EC" id="7.-.-.-" evidence="8"/>
<name>A0A8A0RNA3_9FIRM</name>
<dbReference type="EMBL" id="CP059066">
    <property type="protein sequence ID" value="QSQ08999.1"/>
    <property type="molecule type" value="Genomic_DNA"/>
</dbReference>
<evidence type="ECO:0000259" key="9">
    <source>
        <dbReference type="PROSITE" id="PS50893"/>
    </source>
</evidence>
<dbReference type="NCBIfam" id="TIGR04521">
    <property type="entry name" value="ECF_ATPase_2"/>
    <property type="match status" value="1"/>
</dbReference>
<dbReference type="KEGG" id="kme:H0A61_01356"/>
<comment type="subunit">
    <text evidence="8">Forms a stable energy-coupling factor (ECF) transporter complex composed of 2 membrane-embedded substrate-binding proteins (S component), 2 ATP-binding proteins (A component) and 2 transmembrane proteins (T component).</text>
</comment>
<dbReference type="SMART" id="SM00382">
    <property type="entry name" value="AAA"/>
    <property type="match status" value="1"/>
</dbReference>
<keyword evidence="10" id="KW-0378">Hydrolase</keyword>
<evidence type="ECO:0000313" key="10">
    <source>
        <dbReference type="EMBL" id="QSQ08999.1"/>
    </source>
</evidence>
<dbReference type="FunFam" id="3.40.50.300:FF:000224">
    <property type="entry name" value="Energy-coupling factor transporter ATP-binding protein EcfA"/>
    <property type="match status" value="1"/>
</dbReference>
<organism evidence="10 11">
    <name type="scientific">Koleobacter methoxysyntrophicus</name>
    <dbReference type="NCBI Taxonomy" id="2751313"/>
    <lineage>
        <taxon>Bacteria</taxon>
        <taxon>Bacillati</taxon>
        <taxon>Bacillota</taxon>
        <taxon>Clostridia</taxon>
        <taxon>Koleobacterales</taxon>
        <taxon>Koleobacteraceae</taxon>
        <taxon>Koleobacter</taxon>
    </lineage>
</organism>
<keyword evidence="11" id="KW-1185">Reference proteome</keyword>
<dbReference type="PROSITE" id="PS50893">
    <property type="entry name" value="ABC_TRANSPORTER_2"/>
    <property type="match status" value="1"/>
</dbReference>
<keyword evidence="2 8" id="KW-0813">Transport</keyword>
<evidence type="ECO:0000256" key="4">
    <source>
        <dbReference type="ARBA" id="ARBA00022741"/>
    </source>
</evidence>
<keyword evidence="3 8" id="KW-1003">Cell membrane</keyword>
<keyword evidence="5 8" id="KW-0067">ATP-binding</keyword>
<comment type="similarity">
    <text evidence="8">Belongs to the ABC transporter superfamily. Energy-coupling factor EcfA family.</text>
</comment>
<evidence type="ECO:0000256" key="1">
    <source>
        <dbReference type="ARBA" id="ARBA00004202"/>
    </source>
</evidence>
<keyword evidence="7 8" id="KW-0472">Membrane</keyword>
<dbReference type="CDD" id="cd03225">
    <property type="entry name" value="ABC_cobalt_CbiO_domain1"/>
    <property type="match status" value="1"/>
</dbReference>
<feature type="domain" description="ABC transporter" evidence="9">
    <location>
        <begin position="1"/>
        <end position="233"/>
    </location>
</feature>
<dbReference type="InterPro" id="IPR050095">
    <property type="entry name" value="ECF_ABC_transporter_ATP-bd"/>
</dbReference>
<dbReference type="NCBIfam" id="NF010158">
    <property type="entry name" value="PRK13637.1"/>
    <property type="match status" value="1"/>
</dbReference>
<proteinExistence type="inferred from homology"/>
<dbReference type="InterPro" id="IPR027417">
    <property type="entry name" value="P-loop_NTPase"/>
</dbReference>
<protein>
    <recommendedName>
        <fullName evidence="8">Energy-coupling factor transporter ATP-binding protein EcfA2</fullName>
        <ecNumber evidence="8">7.-.-.-</ecNumber>
    </recommendedName>
</protein>
<dbReference type="InterPro" id="IPR003439">
    <property type="entry name" value="ABC_transporter-like_ATP-bd"/>
</dbReference>
<dbReference type="PROSITE" id="PS00211">
    <property type="entry name" value="ABC_TRANSPORTER_1"/>
    <property type="match status" value="1"/>
</dbReference>
<dbReference type="InterPro" id="IPR017871">
    <property type="entry name" value="ABC_transporter-like_CS"/>
</dbReference>
<dbReference type="Proteomes" id="UP000662904">
    <property type="component" value="Chromosome"/>
</dbReference>
<keyword evidence="4 8" id="KW-0547">Nucleotide-binding</keyword>
<evidence type="ECO:0000256" key="6">
    <source>
        <dbReference type="ARBA" id="ARBA00022967"/>
    </source>
</evidence>
<gene>
    <name evidence="10" type="primary">ecfA2</name>
    <name evidence="10" type="ORF">H0A61_01356</name>
</gene>
<dbReference type="GO" id="GO:0016887">
    <property type="term" value="F:ATP hydrolysis activity"/>
    <property type="evidence" value="ECO:0007669"/>
    <property type="project" value="InterPro"/>
</dbReference>
<evidence type="ECO:0000256" key="2">
    <source>
        <dbReference type="ARBA" id="ARBA00022448"/>
    </source>
</evidence>
<accession>A0A8A0RNA3</accession>
<dbReference type="PANTHER" id="PTHR43553:SF27">
    <property type="entry name" value="ENERGY-COUPLING FACTOR TRANSPORTER ATP-BINDING PROTEIN ECFA2"/>
    <property type="match status" value="1"/>
</dbReference>
<keyword evidence="6" id="KW-1278">Translocase</keyword>
<dbReference type="SUPFAM" id="SSF52540">
    <property type="entry name" value="P-loop containing nucleoside triphosphate hydrolases"/>
    <property type="match status" value="1"/>
</dbReference>
<dbReference type="GO" id="GO:0042626">
    <property type="term" value="F:ATPase-coupled transmembrane transporter activity"/>
    <property type="evidence" value="ECO:0007669"/>
    <property type="project" value="TreeGrafter"/>
</dbReference>
<evidence type="ECO:0000313" key="11">
    <source>
        <dbReference type="Proteomes" id="UP000662904"/>
    </source>
</evidence>
<dbReference type="PANTHER" id="PTHR43553">
    <property type="entry name" value="HEAVY METAL TRANSPORTER"/>
    <property type="match status" value="1"/>
</dbReference>
<dbReference type="InterPro" id="IPR030946">
    <property type="entry name" value="EcfA2"/>
</dbReference>
<evidence type="ECO:0000256" key="8">
    <source>
        <dbReference type="RuleBase" id="RU365104"/>
    </source>
</evidence>
<dbReference type="AlphaFoldDB" id="A0A8A0RNA3"/>
<dbReference type="GO" id="GO:0005524">
    <property type="term" value="F:ATP binding"/>
    <property type="evidence" value="ECO:0007669"/>
    <property type="project" value="UniProtKB-UniRule"/>
</dbReference>
<comment type="function">
    <text evidence="8">ATP-binding (A) component of a common energy-coupling factor (ECF) ABC-transporter complex.</text>
</comment>
<comment type="subcellular location">
    <subcellularLocation>
        <location evidence="1 8">Cell membrane</location>
        <topology evidence="1 8">Peripheral membrane protein</topology>
    </subcellularLocation>
</comment>
<evidence type="ECO:0000256" key="5">
    <source>
        <dbReference type="ARBA" id="ARBA00022840"/>
    </source>
</evidence>
<dbReference type="InterPro" id="IPR003593">
    <property type="entry name" value="AAA+_ATPase"/>
</dbReference>
<dbReference type="Pfam" id="PF00005">
    <property type="entry name" value="ABC_tran"/>
    <property type="match status" value="1"/>
</dbReference>
<dbReference type="InterPro" id="IPR015856">
    <property type="entry name" value="ABC_transpr_CbiO/EcfA_su"/>
</dbReference>
<dbReference type="GO" id="GO:0043190">
    <property type="term" value="C:ATP-binding cassette (ABC) transporter complex"/>
    <property type="evidence" value="ECO:0007669"/>
    <property type="project" value="TreeGrafter"/>
</dbReference>